<proteinExistence type="predicted"/>
<accession>A0A7D5L2M8</accession>
<name>A0A7D5L2M8_9EURY</name>
<protein>
    <submittedName>
        <fullName evidence="2">Uncharacterized protein</fullName>
    </submittedName>
</protein>
<gene>
    <name evidence="2" type="ORF">HUG10_04705</name>
</gene>
<keyword evidence="3" id="KW-1185">Reference proteome</keyword>
<organism evidence="2 3">
    <name type="scientific">Halorarum halophilum</name>
    <dbReference type="NCBI Taxonomy" id="2743090"/>
    <lineage>
        <taxon>Archaea</taxon>
        <taxon>Methanobacteriati</taxon>
        <taxon>Methanobacteriota</taxon>
        <taxon>Stenosarchaea group</taxon>
        <taxon>Halobacteria</taxon>
        <taxon>Halobacteriales</taxon>
        <taxon>Haloferacaceae</taxon>
        <taxon>Halorarum</taxon>
    </lineage>
</organism>
<evidence type="ECO:0000313" key="3">
    <source>
        <dbReference type="Proteomes" id="UP000509750"/>
    </source>
</evidence>
<dbReference type="EMBL" id="CP058529">
    <property type="protein sequence ID" value="QLG26883.1"/>
    <property type="molecule type" value="Genomic_DNA"/>
</dbReference>
<feature type="region of interest" description="Disordered" evidence="1">
    <location>
        <begin position="110"/>
        <end position="136"/>
    </location>
</feature>
<dbReference type="RefSeq" id="WP_179168458.1">
    <property type="nucleotide sequence ID" value="NZ_CP058529.1"/>
</dbReference>
<feature type="compositionally biased region" description="Basic and acidic residues" evidence="1">
    <location>
        <begin position="121"/>
        <end position="136"/>
    </location>
</feature>
<evidence type="ECO:0000256" key="1">
    <source>
        <dbReference type="SAM" id="MobiDB-lite"/>
    </source>
</evidence>
<sequence>MGASAPDGPANDLHTNVSAADCDETELEFADTPTSEGIPVTACFPRGGFVLVSIGSASNAATATEFYDVTQSRYLEPGERATLVLELPEAIPFEDEDENPLPEVIVQTRAVEDTNENGEFDFERPDFTDGHKGEDTNVKELQTTVVYPVDAPGEDC</sequence>
<dbReference type="Proteomes" id="UP000509750">
    <property type="component" value="Chromosome"/>
</dbReference>
<reference evidence="2 3" key="1">
    <citation type="submission" date="2020-07" db="EMBL/GenBank/DDBJ databases">
        <title>Gai3-2, isolated from salt lake.</title>
        <authorList>
            <person name="Cui H."/>
            <person name="Shi X."/>
        </authorList>
    </citation>
    <scope>NUCLEOTIDE SEQUENCE [LARGE SCALE GENOMIC DNA]</scope>
    <source>
        <strain evidence="2 3">Gai3-2</strain>
    </source>
</reference>
<dbReference type="AlphaFoldDB" id="A0A7D5L2M8"/>
<dbReference type="GeneID" id="56028108"/>
<dbReference type="KEGG" id="halg:HUG10_04705"/>
<evidence type="ECO:0000313" key="2">
    <source>
        <dbReference type="EMBL" id="QLG26883.1"/>
    </source>
</evidence>